<evidence type="ECO:0000259" key="1">
    <source>
        <dbReference type="Pfam" id="PF09668"/>
    </source>
</evidence>
<accession>A0A8C2R997</accession>
<sequence>MGKRTKCYIRFAKGYVIHTHKSHFVYKRKHPKGLWDPLSALQSAGKRTPQRRHHNGYRWDTILHKCEDALQPCLSCDICCLLFGFLFPFVSLASVEQYIFSPQCAGKDVKALVDTGCQYNLISSACVDRLGLKEHVRSHKHEGERLSLPRHLKVVGQIEHLVITLGSLRLDCPAAVVEDNEKNLSLGLQTLRSLKCIINLDKHRLIMGKTDKEEIPFVETISLNEDNTSEA</sequence>
<reference evidence="2" key="2">
    <citation type="submission" date="2025-08" db="UniProtKB">
        <authorList>
            <consortium name="Ensembl"/>
        </authorList>
    </citation>
    <scope>IDENTIFICATION</scope>
</reference>
<dbReference type="GO" id="GO:0006508">
    <property type="term" value="P:proteolysis"/>
    <property type="evidence" value="ECO:0007669"/>
    <property type="project" value="InterPro"/>
</dbReference>
<name>A0A8C2R997_CAPHI</name>
<dbReference type="GO" id="GO:0004190">
    <property type="term" value="F:aspartic-type endopeptidase activity"/>
    <property type="evidence" value="ECO:0007669"/>
    <property type="project" value="InterPro"/>
</dbReference>
<feature type="domain" description="Aspartic peptidase DDI1-type" evidence="1">
    <location>
        <begin position="103"/>
        <end position="199"/>
    </location>
</feature>
<dbReference type="InterPro" id="IPR019103">
    <property type="entry name" value="Peptidase_aspartic_DDI1-type"/>
</dbReference>
<organism evidence="2">
    <name type="scientific">Capra hircus</name>
    <name type="common">Goat</name>
    <dbReference type="NCBI Taxonomy" id="9925"/>
    <lineage>
        <taxon>Eukaryota</taxon>
        <taxon>Metazoa</taxon>
        <taxon>Chordata</taxon>
        <taxon>Craniata</taxon>
        <taxon>Vertebrata</taxon>
        <taxon>Euteleostomi</taxon>
        <taxon>Mammalia</taxon>
        <taxon>Eutheria</taxon>
        <taxon>Laurasiatheria</taxon>
        <taxon>Artiodactyla</taxon>
        <taxon>Ruminantia</taxon>
        <taxon>Pecora</taxon>
        <taxon>Bovidae</taxon>
        <taxon>Caprinae</taxon>
        <taxon>Capra</taxon>
    </lineage>
</organism>
<dbReference type="CDD" id="cd05480">
    <property type="entry name" value="NRIP_C"/>
    <property type="match status" value="1"/>
</dbReference>
<dbReference type="Ensembl" id="ENSCHIT00010035461.1">
    <property type="protein sequence ID" value="ENSCHIP00010025128.1"/>
    <property type="gene ID" value="ENSCHIG00010018715.1"/>
</dbReference>
<dbReference type="PANTHER" id="PTHR12917:SF16">
    <property type="entry name" value="NUCLEAR RECEPTOR-INTERACTING PROTEIN 3"/>
    <property type="match status" value="1"/>
</dbReference>
<proteinExistence type="predicted"/>
<dbReference type="SUPFAM" id="SSF50630">
    <property type="entry name" value="Acid proteases"/>
    <property type="match status" value="1"/>
</dbReference>
<evidence type="ECO:0000313" key="2">
    <source>
        <dbReference type="Ensembl" id="ENSCHIP00010025128.1"/>
    </source>
</evidence>
<dbReference type="Gene3D" id="2.40.70.10">
    <property type="entry name" value="Acid Proteases"/>
    <property type="match status" value="1"/>
</dbReference>
<dbReference type="InterPro" id="IPR033821">
    <property type="entry name" value="NRIP_C"/>
</dbReference>
<reference evidence="2" key="1">
    <citation type="submission" date="2019-03" db="EMBL/GenBank/DDBJ databases">
        <title>Genome sequencing and reference-guided assembly of Black Bengal Goat (Capra hircus).</title>
        <authorList>
            <person name="Siddiki A.Z."/>
            <person name="Baten A."/>
            <person name="Billah M."/>
            <person name="Alam M.A.U."/>
            <person name="Shawrob K.S.M."/>
            <person name="Saha S."/>
            <person name="Chowdhury M."/>
            <person name="Rahman A.H."/>
            <person name="Stear M."/>
            <person name="Miah G."/>
            <person name="Das G.B."/>
            <person name="Hossain M.M."/>
            <person name="Kumkum M."/>
            <person name="Islam M.S."/>
            <person name="Mollah A.M."/>
            <person name="Ahsan A."/>
            <person name="Tusar F."/>
            <person name="Khan M.K.I."/>
        </authorList>
    </citation>
    <scope>NUCLEOTIDE SEQUENCE [LARGE SCALE GENOMIC DNA]</scope>
</reference>
<dbReference type="PANTHER" id="PTHR12917">
    <property type="entry name" value="ASPARTYL PROTEASE DDI-RELATED"/>
    <property type="match status" value="1"/>
</dbReference>
<dbReference type="InterPro" id="IPR021109">
    <property type="entry name" value="Peptidase_aspartic_dom_sf"/>
</dbReference>
<protein>
    <recommendedName>
        <fullName evidence="1">Aspartic peptidase DDI1-type domain-containing protein</fullName>
    </recommendedName>
</protein>
<dbReference type="AlphaFoldDB" id="A0A8C2R997"/>
<dbReference type="Pfam" id="PF09668">
    <property type="entry name" value="Asp_protease"/>
    <property type="match status" value="1"/>
</dbReference>